<dbReference type="SUPFAM" id="SSF50978">
    <property type="entry name" value="WD40 repeat-like"/>
    <property type="match status" value="1"/>
</dbReference>
<protein>
    <recommendedName>
        <fullName evidence="3">ASTRA-associated protein 1</fullName>
    </recommendedName>
</protein>
<dbReference type="GeneID" id="92210485"/>
<dbReference type="InterPro" id="IPR015943">
    <property type="entry name" value="WD40/YVTN_repeat-like_dom_sf"/>
</dbReference>
<dbReference type="SMART" id="SM00320">
    <property type="entry name" value="WD40"/>
    <property type="match status" value="4"/>
</dbReference>
<evidence type="ECO:0000313" key="2">
    <source>
        <dbReference type="Proteomes" id="UP001497383"/>
    </source>
</evidence>
<evidence type="ECO:0000313" key="1">
    <source>
        <dbReference type="EMBL" id="CAK9441421.1"/>
    </source>
</evidence>
<dbReference type="Gene3D" id="2.130.10.10">
    <property type="entry name" value="YVTN repeat-like/Quinoprotein amine dehydrogenase"/>
    <property type="match status" value="1"/>
</dbReference>
<reference evidence="1 2" key="1">
    <citation type="submission" date="2024-03" db="EMBL/GenBank/DDBJ databases">
        <authorList>
            <person name="Brejova B."/>
        </authorList>
    </citation>
    <scope>NUCLEOTIDE SEQUENCE [LARGE SCALE GENOMIC DNA]</scope>
    <source>
        <strain evidence="1 2">CBS 14171</strain>
    </source>
</reference>
<dbReference type="Pfam" id="PF00400">
    <property type="entry name" value="WD40"/>
    <property type="match status" value="1"/>
</dbReference>
<gene>
    <name evidence="1" type="ORF">LODBEIA_P52890</name>
</gene>
<dbReference type="Proteomes" id="UP001497383">
    <property type="component" value="Chromosome 6"/>
</dbReference>
<dbReference type="InterPro" id="IPR044715">
    <property type="entry name" value="WDR86-like"/>
</dbReference>
<dbReference type="PANTHER" id="PTHR44489:SF11">
    <property type="entry name" value="WD REPEAT DOMAIN 86"/>
    <property type="match status" value="1"/>
</dbReference>
<sequence>MRQFSLRAHASPISCILSLSPQQVLTADETGQVITWDLTTRRPTHQWQAHTDAVLTMIPWHNYVITHSRDHTVKFWFNGKLAYEFPINALNYTNIVLLNGSYLVTPATTDSTNIDIYKLTRDPVGITRVIANYSAYETLHSVKNSDLAGRKDFGIIMQMAVIQDEIYIGYESGDIVGLKLLHAPPSIPKHHHHDDESSTSLINKDAGLKLTYHNNSHVPEPVISLADLNGILVSGSTTNTLIVHTDPVRQIKYHGSGIKSVLAYDEELIVAFWDGSIDYHGEIIQRPLPHLNDNGDGDGDGDANDKNRIRLTYMTSLKPIDQVSASADDGKFGRVKHSRAIKKDVSINLLLAGYEDGSIIAYDI</sequence>
<dbReference type="EMBL" id="OZ022410">
    <property type="protein sequence ID" value="CAK9441421.1"/>
    <property type="molecule type" value="Genomic_DNA"/>
</dbReference>
<keyword evidence="2" id="KW-1185">Reference proteome</keyword>
<accession>A0ABP0ZSF6</accession>
<proteinExistence type="predicted"/>
<organism evidence="1 2">
    <name type="scientific">Lodderomyces beijingensis</name>
    <dbReference type="NCBI Taxonomy" id="1775926"/>
    <lineage>
        <taxon>Eukaryota</taxon>
        <taxon>Fungi</taxon>
        <taxon>Dikarya</taxon>
        <taxon>Ascomycota</taxon>
        <taxon>Saccharomycotina</taxon>
        <taxon>Pichiomycetes</taxon>
        <taxon>Debaryomycetaceae</taxon>
        <taxon>Candida/Lodderomyces clade</taxon>
        <taxon>Lodderomyces</taxon>
    </lineage>
</organism>
<evidence type="ECO:0008006" key="3">
    <source>
        <dbReference type="Google" id="ProtNLM"/>
    </source>
</evidence>
<dbReference type="PANTHER" id="PTHR44489">
    <property type="match status" value="1"/>
</dbReference>
<dbReference type="RefSeq" id="XP_066832227.1">
    <property type="nucleotide sequence ID" value="XM_066975604.1"/>
</dbReference>
<dbReference type="InterPro" id="IPR001680">
    <property type="entry name" value="WD40_rpt"/>
</dbReference>
<name>A0ABP0ZSF6_9ASCO</name>
<dbReference type="InterPro" id="IPR036322">
    <property type="entry name" value="WD40_repeat_dom_sf"/>
</dbReference>